<gene>
    <name evidence="1" type="ORF">Scep_027437</name>
</gene>
<protein>
    <submittedName>
        <fullName evidence="1">Uncharacterized protein</fullName>
    </submittedName>
</protein>
<dbReference type="AlphaFoldDB" id="A0AAP0EAB6"/>
<dbReference type="Proteomes" id="UP001419268">
    <property type="component" value="Unassembled WGS sequence"/>
</dbReference>
<dbReference type="EMBL" id="JBBNAG010000012">
    <property type="protein sequence ID" value="KAK9088355.1"/>
    <property type="molecule type" value="Genomic_DNA"/>
</dbReference>
<accession>A0AAP0EAB6</accession>
<organism evidence="1 2">
    <name type="scientific">Stephania cephalantha</name>
    <dbReference type="NCBI Taxonomy" id="152367"/>
    <lineage>
        <taxon>Eukaryota</taxon>
        <taxon>Viridiplantae</taxon>
        <taxon>Streptophyta</taxon>
        <taxon>Embryophyta</taxon>
        <taxon>Tracheophyta</taxon>
        <taxon>Spermatophyta</taxon>
        <taxon>Magnoliopsida</taxon>
        <taxon>Ranunculales</taxon>
        <taxon>Menispermaceae</taxon>
        <taxon>Menispermoideae</taxon>
        <taxon>Cissampelideae</taxon>
        <taxon>Stephania</taxon>
    </lineage>
</organism>
<name>A0AAP0EAB6_9MAGN</name>
<keyword evidence="2" id="KW-1185">Reference proteome</keyword>
<reference evidence="1 2" key="1">
    <citation type="submission" date="2024-01" db="EMBL/GenBank/DDBJ databases">
        <title>Genome assemblies of Stephania.</title>
        <authorList>
            <person name="Yang L."/>
        </authorList>
    </citation>
    <scope>NUCLEOTIDE SEQUENCE [LARGE SCALE GENOMIC DNA]</scope>
    <source>
        <strain evidence="1">JXDWG</strain>
        <tissue evidence="1">Leaf</tissue>
    </source>
</reference>
<evidence type="ECO:0000313" key="2">
    <source>
        <dbReference type="Proteomes" id="UP001419268"/>
    </source>
</evidence>
<comment type="caution">
    <text evidence="1">The sequence shown here is derived from an EMBL/GenBank/DDBJ whole genome shotgun (WGS) entry which is preliminary data.</text>
</comment>
<dbReference type="PANTHER" id="PTHR47058:SF3">
    <property type="entry name" value="REPLICATION PROTEIN A 14 KDA SUBUNIT A-RELATED"/>
    <property type="match status" value="1"/>
</dbReference>
<sequence length="162" mass="18136">MASCHVASSWQRSLARVRAKYWESVCMRISRPIDGQLKRGEEMLAGRDMDTSNPTVVCQCELLPMYVGRKVRPLSVFSHSDGVAIKGKSTDDRSLIIKGSLPSFPLSNFVEMHLRTTGYANLRMGSTKAYFSRLVNGPFFKVAVKQYVLIHLSRTSCIATDD</sequence>
<evidence type="ECO:0000313" key="1">
    <source>
        <dbReference type="EMBL" id="KAK9088355.1"/>
    </source>
</evidence>
<dbReference type="PANTHER" id="PTHR47058">
    <property type="entry name" value="REPLICATION PROTEIN A 14 KDA SUBUNIT A-RELATED"/>
    <property type="match status" value="1"/>
</dbReference>
<proteinExistence type="predicted"/>